<feature type="region of interest" description="Disordered" evidence="1">
    <location>
        <begin position="111"/>
        <end position="132"/>
    </location>
</feature>
<organism evidence="2 3">
    <name type="scientific">Elysia crispata</name>
    <name type="common">lettuce slug</name>
    <dbReference type="NCBI Taxonomy" id="231223"/>
    <lineage>
        <taxon>Eukaryota</taxon>
        <taxon>Metazoa</taxon>
        <taxon>Spiralia</taxon>
        <taxon>Lophotrochozoa</taxon>
        <taxon>Mollusca</taxon>
        <taxon>Gastropoda</taxon>
        <taxon>Heterobranchia</taxon>
        <taxon>Euthyneura</taxon>
        <taxon>Panpulmonata</taxon>
        <taxon>Sacoglossa</taxon>
        <taxon>Placobranchoidea</taxon>
        <taxon>Plakobranchidae</taxon>
        <taxon>Elysia</taxon>
    </lineage>
</organism>
<accession>A0AAE0YL62</accession>
<name>A0AAE0YL62_9GAST</name>
<evidence type="ECO:0000313" key="3">
    <source>
        <dbReference type="Proteomes" id="UP001283361"/>
    </source>
</evidence>
<dbReference type="Proteomes" id="UP001283361">
    <property type="component" value="Unassembled WGS sequence"/>
</dbReference>
<feature type="region of interest" description="Disordered" evidence="1">
    <location>
        <begin position="62"/>
        <end position="97"/>
    </location>
</feature>
<proteinExistence type="predicted"/>
<dbReference type="AlphaFoldDB" id="A0AAE0YL62"/>
<evidence type="ECO:0000256" key="1">
    <source>
        <dbReference type="SAM" id="MobiDB-lite"/>
    </source>
</evidence>
<reference evidence="2" key="1">
    <citation type="journal article" date="2023" name="G3 (Bethesda)">
        <title>A reference genome for the long-term kleptoplast-retaining sea slug Elysia crispata morphotype clarki.</title>
        <authorList>
            <person name="Eastman K.E."/>
            <person name="Pendleton A.L."/>
            <person name="Shaikh M.A."/>
            <person name="Suttiyut T."/>
            <person name="Ogas R."/>
            <person name="Tomko P."/>
            <person name="Gavelis G."/>
            <person name="Widhalm J.R."/>
            <person name="Wisecaver J.H."/>
        </authorList>
    </citation>
    <scope>NUCLEOTIDE SEQUENCE</scope>
    <source>
        <strain evidence="2">ECLA1</strain>
    </source>
</reference>
<evidence type="ECO:0000313" key="2">
    <source>
        <dbReference type="EMBL" id="KAK3747998.1"/>
    </source>
</evidence>
<feature type="compositionally biased region" description="Polar residues" evidence="1">
    <location>
        <begin position="65"/>
        <end position="85"/>
    </location>
</feature>
<dbReference type="EMBL" id="JAWDGP010006058">
    <property type="protein sequence ID" value="KAK3747998.1"/>
    <property type="molecule type" value="Genomic_DNA"/>
</dbReference>
<sequence>MVLTTLTNYVSDVALGFLKGTGPNMTNMFAPRVLSHLSHYSSLYGLLIGHIARGQILSRYLRGPSSKTPSQSERSSFNGAGSQVIASPAHPSDDGYSHTLQRRCLEALIAREDGDNEVKEDTAHKEEQPRIP</sequence>
<gene>
    <name evidence="2" type="ORF">RRG08_029855</name>
</gene>
<protein>
    <submittedName>
        <fullName evidence="2">Uncharacterized protein</fullName>
    </submittedName>
</protein>
<comment type="caution">
    <text evidence="2">The sequence shown here is derived from an EMBL/GenBank/DDBJ whole genome shotgun (WGS) entry which is preliminary data.</text>
</comment>
<keyword evidence="3" id="KW-1185">Reference proteome</keyword>